<gene>
    <name evidence="1" type="ORF">CEXT_510251</name>
</gene>
<name>A0AAV4QXD1_CAEEX</name>
<accession>A0AAV4QXD1</accession>
<evidence type="ECO:0000313" key="2">
    <source>
        <dbReference type="Proteomes" id="UP001054945"/>
    </source>
</evidence>
<comment type="caution">
    <text evidence="1">The sequence shown here is derived from an EMBL/GenBank/DDBJ whole genome shotgun (WGS) entry which is preliminary data.</text>
</comment>
<sequence length="166" mass="18990">MASISLRLSIGCDGGESSNGGKIDVWGCSNVEANLFRPNYVGLLYFPCKFSWLRSPIELSMGCNVRESANGGKIDVWVDQLWKIRLFAEGVVTSKQIYSGNYVGLLYFPCNFHGFDLPQSFYWLRWQRKFKWWKNRCLGAPTRENKALVGVINVEKVRCYWVGEIA</sequence>
<organism evidence="1 2">
    <name type="scientific">Caerostris extrusa</name>
    <name type="common">Bark spider</name>
    <name type="synonym">Caerostris bankana</name>
    <dbReference type="NCBI Taxonomy" id="172846"/>
    <lineage>
        <taxon>Eukaryota</taxon>
        <taxon>Metazoa</taxon>
        <taxon>Ecdysozoa</taxon>
        <taxon>Arthropoda</taxon>
        <taxon>Chelicerata</taxon>
        <taxon>Arachnida</taxon>
        <taxon>Araneae</taxon>
        <taxon>Araneomorphae</taxon>
        <taxon>Entelegynae</taxon>
        <taxon>Araneoidea</taxon>
        <taxon>Araneidae</taxon>
        <taxon>Caerostris</taxon>
    </lineage>
</organism>
<protein>
    <submittedName>
        <fullName evidence="1">Uncharacterized protein</fullName>
    </submittedName>
</protein>
<evidence type="ECO:0000313" key="1">
    <source>
        <dbReference type="EMBL" id="GIY12752.1"/>
    </source>
</evidence>
<reference evidence="1 2" key="1">
    <citation type="submission" date="2021-06" db="EMBL/GenBank/DDBJ databases">
        <title>Caerostris extrusa draft genome.</title>
        <authorList>
            <person name="Kono N."/>
            <person name="Arakawa K."/>
        </authorList>
    </citation>
    <scope>NUCLEOTIDE SEQUENCE [LARGE SCALE GENOMIC DNA]</scope>
</reference>
<dbReference type="EMBL" id="BPLR01006842">
    <property type="protein sequence ID" value="GIY12752.1"/>
    <property type="molecule type" value="Genomic_DNA"/>
</dbReference>
<proteinExistence type="predicted"/>
<dbReference type="Proteomes" id="UP001054945">
    <property type="component" value="Unassembled WGS sequence"/>
</dbReference>
<keyword evidence="2" id="KW-1185">Reference proteome</keyword>
<dbReference type="AlphaFoldDB" id="A0AAV4QXD1"/>